<accession>A0A1D1VTK0</accession>
<reference evidence="1 2" key="1">
    <citation type="journal article" date="2016" name="Nat. Commun.">
        <title>Extremotolerant tardigrade genome and improved radiotolerance of human cultured cells by tardigrade-unique protein.</title>
        <authorList>
            <person name="Hashimoto T."/>
            <person name="Horikawa D.D."/>
            <person name="Saito Y."/>
            <person name="Kuwahara H."/>
            <person name="Kozuka-Hata H."/>
            <person name="Shin-I T."/>
            <person name="Minakuchi Y."/>
            <person name="Ohishi K."/>
            <person name="Motoyama A."/>
            <person name="Aizu T."/>
            <person name="Enomoto A."/>
            <person name="Kondo K."/>
            <person name="Tanaka S."/>
            <person name="Hara Y."/>
            <person name="Koshikawa S."/>
            <person name="Sagara H."/>
            <person name="Miura T."/>
            <person name="Yokobori S."/>
            <person name="Miyagawa K."/>
            <person name="Suzuki Y."/>
            <person name="Kubo T."/>
            <person name="Oyama M."/>
            <person name="Kohara Y."/>
            <person name="Fujiyama A."/>
            <person name="Arakawa K."/>
            <person name="Katayama T."/>
            <person name="Toyoda A."/>
            <person name="Kunieda T."/>
        </authorList>
    </citation>
    <scope>NUCLEOTIDE SEQUENCE [LARGE SCALE GENOMIC DNA]</scope>
    <source>
        <strain evidence="1 2">YOKOZUNA-1</strain>
    </source>
</reference>
<protein>
    <submittedName>
        <fullName evidence="1">Uncharacterized protein</fullName>
    </submittedName>
</protein>
<keyword evidence="2" id="KW-1185">Reference proteome</keyword>
<evidence type="ECO:0000313" key="1">
    <source>
        <dbReference type="EMBL" id="GAV03088.1"/>
    </source>
</evidence>
<dbReference type="Proteomes" id="UP000186922">
    <property type="component" value="Unassembled WGS sequence"/>
</dbReference>
<sequence>MNVPTPDKVSEEIQLDGTELLPKPKRLLNRLLHGALTVLVTADSSKRKPLSKAEPYEASDSDENELLASLKFSLD</sequence>
<gene>
    <name evidence="1" type="primary">RvY_13568-1</name>
    <name evidence="1" type="synonym">RvY_13568.1</name>
    <name evidence="1" type="ORF">RvY_13568</name>
</gene>
<proteinExistence type="predicted"/>
<name>A0A1D1VTK0_RAMVA</name>
<evidence type="ECO:0000313" key="2">
    <source>
        <dbReference type="Proteomes" id="UP000186922"/>
    </source>
</evidence>
<dbReference type="AlphaFoldDB" id="A0A1D1VTK0"/>
<comment type="caution">
    <text evidence="1">The sequence shown here is derived from an EMBL/GenBank/DDBJ whole genome shotgun (WGS) entry which is preliminary data.</text>
</comment>
<dbReference type="EMBL" id="BDGG01000009">
    <property type="protein sequence ID" value="GAV03088.1"/>
    <property type="molecule type" value="Genomic_DNA"/>
</dbReference>
<organism evidence="1 2">
    <name type="scientific">Ramazzottius varieornatus</name>
    <name type="common">Water bear</name>
    <name type="synonym">Tardigrade</name>
    <dbReference type="NCBI Taxonomy" id="947166"/>
    <lineage>
        <taxon>Eukaryota</taxon>
        <taxon>Metazoa</taxon>
        <taxon>Ecdysozoa</taxon>
        <taxon>Tardigrada</taxon>
        <taxon>Eutardigrada</taxon>
        <taxon>Parachela</taxon>
        <taxon>Hypsibioidea</taxon>
        <taxon>Ramazzottiidae</taxon>
        <taxon>Ramazzottius</taxon>
    </lineage>
</organism>